<evidence type="ECO:0000256" key="5">
    <source>
        <dbReference type="ARBA" id="ARBA00022679"/>
    </source>
</evidence>
<dbReference type="GO" id="GO:0008654">
    <property type="term" value="P:phospholipid biosynthetic process"/>
    <property type="evidence" value="ECO:0007669"/>
    <property type="project" value="UniProtKB-KW"/>
</dbReference>
<evidence type="ECO:0000256" key="7">
    <source>
        <dbReference type="ARBA" id="ARBA00022989"/>
    </source>
</evidence>
<gene>
    <name evidence="16" type="ORF">HDU87_005978</name>
</gene>
<keyword evidence="11" id="KW-1208">Phospholipid metabolism</keyword>
<dbReference type="Proteomes" id="UP001212152">
    <property type="component" value="Unassembled WGS sequence"/>
</dbReference>
<evidence type="ECO:0000256" key="6">
    <source>
        <dbReference type="ARBA" id="ARBA00022692"/>
    </source>
</evidence>
<keyword evidence="5" id="KW-0808">Transferase</keyword>
<dbReference type="SMART" id="SM00563">
    <property type="entry name" value="PlsC"/>
    <property type="match status" value="1"/>
</dbReference>
<keyword evidence="8" id="KW-0443">Lipid metabolism</keyword>
<evidence type="ECO:0000256" key="12">
    <source>
        <dbReference type="ARBA" id="ARBA00023315"/>
    </source>
</evidence>
<organism evidence="16 17">
    <name type="scientific">Geranomyces variabilis</name>
    <dbReference type="NCBI Taxonomy" id="109894"/>
    <lineage>
        <taxon>Eukaryota</taxon>
        <taxon>Fungi</taxon>
        <taxon>Fungi incertae sedis</taxon>
        <taxon>Chytridiomycota</taxon>
        <taxon>Chytridiomycota incertae sedis</taxon>
        <taxon>Chytridiomycetes</taxon>
        <taxon>Spizellomycetales</taxon>
        <taxon>Powellomycetaceae</taxon>
        <taxon>Geranomyces</taxon>
    </lineage>
</organism>
<dbReference type="EMBL" id="JADGJQ010000005">
    <property type="protein sequence ID" value="KAJ3183862.1"/>
    <property type="molecule type" value="Genomic_DNA"/>
</dbReference>
<feature type="region of interest" description="Disordered" evidence="13">
    <location>
        <begin position="538"/>
        <end position="559"/>
    </location>
</feature>
<comment type="pathway">
    <text evidence="2">Lipid metabolism.</text>
</comment>
<comment type="similarity">
    <text evidence="3">Belongs to the 1-acyl-sn-glycerol-3-phosphate acyltransferase family.</text>
</comment>
<dbReference type="InterPro" id="IPR045252">
    <property type="entry name" value="LPCAT1-like"/>
</dbReference>
<keyword evidence="10" id="KW-0594">Phospholipid biosynthesis</keyword>
<evidence type="ECO:0000256" key="10">
    <source>
        <dbReference type="ARBA" id="ARBA00023209"/>
    </source>
</evidence>
<keyword evidence="7 14" id="KW-1133">Transmembrane helix</keyword>
<keyword evidence="17" id="KW-1185">Reference proteome</keyword>
<evidence type="ECO:0000256" key="11">
    <source>
        <dbReference type="ARBA" id="ARBA00023264"/>
    </source>
</evidence>
<proteinExistence type="inferred from homology"/>
<comment type="subcellular location">
    <subcellularLocation>
        <location evidence="1">Membrane</location>
    </subcellularLocation>
</comment>
<dbReference type="Pfam" id="PF01553">
    <property type="entry name" value="Acyltransferase"/>
    <property type="match status" value="1"/>
</dbReference>
<evidence type="ECO:0000256" key="3">
    <source>
        <dbReference type="ARBA" id="ARBA00008655"/>
    </source>
</evidence>
<name>A0AAD5XQ77_9FUNG</name>
<evidence type="ECO:0000256" key="8">
    <source>
        <dbReference type="ARBA" id="ARBA00023098"/>
    </source>
</evidence>
<feature type="region of interest" description="Disordered" evidence="13">
    <location>
        <begin position="580"/>
        <end position="662"/>
    </location>
</feature>
<keyword evidence="6 14" id="KW-0812">Transmembrane</keyword>
<accession>A0AAD5XQ77</accession>
<evidence type="ECO:0000256" key="1">
    <source>
        <dbReference type="ARBA" id="ARBA00004370"/>
    </source>
</evidence>
<keyword evidence="9 14" id="KW-0472">Membrane</keyword>
<feature type="region of interest" description="Disordered" evidence="13">
    <location>
        <begin position="1"/>
        <end position="20"/>
    </location>
</feature>
<dbReference type="GO" id="GO:0004366">
    <property type="term" value="F:glycerol-3-phosphate O-acyltransferase activity"/>
    <property type="evidence" value="ECO:0007669"/>
    <property type="project" value="TreeGrafter"/>
</dbReference>
<dbReference type="GO" id="GO:0019432">
    <property type="term" value="P:triglyceride biosynthetic process"/>
    <property type="evidence" value="ECO:0007669"/>
    <property type="project" value="TreeGrafter"/>
</dbReference>
<protein>
    <recommendedName>
        <fullName evidence="15">Phospholipid/glycerol acyltransferase domain-containing protein</fullName>
    </recommendedName>
</protein>
<evidence type="ECO:0000256" key="4">
    <source>
        <dbReference type="ARBA" id="ARBA00022516"/>
    </source>
</evidence>
<dbReference type="PANTHER" id="PTHR23063:SF2">
    <property type="entry name" value="GLYCEROL-3-PHOSPHATE ACYLTRANSFERASE 4, ISOFORM D-RELATED"/>
    <property type="match status" value="1"/>
</dbReference>
<evidence type="ECO:0000256" key="2">
    <source>
        <dbReference type="ARBA" id="ARBA00005189"/>
    </source>
</evidence>
<evidence type="ECO:0000313" key="16">
    <source>
        <dbReference type="EMBL" id="KAJ3183862.1"/>
    </source>
</evidence>
<comment type="caution">
    <text evidence="16">The sequence shown here is derived from an EMBL/GenBank/DDBJ whole genome shotgun (WGS) entry which is preliminary data.</text>
</comment>
<evidence type="ECO:0000259" key="15">
    <source>
        <dbReference type="SMART" id="SM00563"/>
    </source>
</evidence>
<dbReference type="GO" id="GO:0005783">
    <property type="term" value="C:endoplasmic reticulum"/>
    <property type="evidence" value="ECO:0007669"/>
    <property type="project" value="TreeGrafter"/>
</dbReference>
<sequence length="662" mass="74789">MPPYIGRAAADPSAGADDFASARSLTRPTFRRAARRNLPSDLLPGFEEKLGSPSAGVASGGKIPSFALQDGLAFVGFAAQAIAQDEFSKCFKQGPRRRFSPKTILLGPLYWLGWVIRYCILFPYRMALLLSATVFFFMALPVVLRLKNEEWQRWLFRFYCKAFLLSWGSRIRYHGRKPKVNQPHIFVSNHTSVIDYLVLSAHDFPHATVAQQHAGVIGYFEDKVLTLNGSLMFNRNEKNDRTVLSQKMKQHVENPKAVPLLIFPEGTCVNNEYTVLFHKGAFDLDCAVAPVAIRYNKRWADAYWHSKTQSFTKHLLYLMTRWALVADVWYLPPRSKKPDQTSVEFANEVKAEISAVAGLKNLSWDGYFKNFAPAKEKCVRLQEHPQTRYGQVLLNRMRNRPSGDRMGHLRRSASISYIPSASSSTGSPSAKVLGRDLFLQQQQQTPDYLRSREALTSAKNEILVAALEDRRSVEMIEEISHRKNDVVETWKRYTKMRSTDYSQRRIENGSWRLWFKQRIERQREEERRLMLEQAAEAEARARRERSGGNDDDDDDFDGEEDLTLSMLAAYNLMAALPSLFSPPIRTDDDEDNAGGGGSRRPRSRSMGNTPLAKFAFATPATTASASAGGEGSSPAAARPKMRRTDTAPGTWSGRSPRLVPAR</sequence>
<dbReference type="SUPFAM" id="SSF69593">
    <property type="entry name" value="Glycerol-3-phosphate (1)-acyltransferase"/>
    <property type="match status" value="1"/>
</dbReference>
<feature type="compositionally biased region" description="Basic and acidic residues" evidence="13">
    <location>
        <begin position="538"/>
        <end position="548"/>
    </location>
</feature>
<dbReference type="InterPro" id="IPR002123">
    <property type="entry name" value="Plipid/glycerol_acylTrfase"/>
</dbReference>
<feature type="domain" description="Phospholipid/glycerol acyltransferase" evidence="15">
    <location>
        <begin position="184"/>
        <end position="296"/>
    </location>
</feature>
<dbReference type="AlphaFoldDB" id="A0AAD5XQ77"/>
<evidence type="ECO:0000256" key="9">
    <source>
        <dbReference type="ARBA" id="ARBA00023136"/>
    </source>
</evidence>
<evidence type="ECO:0000313" key="17">
    <source>
        <dbReference type="Proteomes" id="UP001212152"/>
    </source>
</evidence>
<feature type="compositionally biased region" description="Acidic residues" evidence="13">
    <location>
        <begin position="549"/>
        <end position="559"/>
    </location>
</feature>
<reference evidence="16" key="1">
    <citation type="submission" date="2020-05" db="EMBL/GenBank/DDBJ databases">
        <title>Phylogenomic resolution of chytrid fungi.</title>
        <authorList>
            <person name="Stajich J.E."/>
            <person name="Amses K."/>
            <person name="Simmons R."/>
            <person name="Seto K."/>
            <person name="Myers J."/>
            <person name="Bonds A."/>
            <person name="Quandt C.A."/>
            <person name="Barry K."/>
            <person name="Liu P."/>
            <person name="Grigoriev I."/>
            <person name="Longcore J.E."/>
            <person name="James T.Y."/>
        </authorList>
    </citation>
    <scope>NUCLEOTIDE SEQUENCE</scope>
    <source>
        <strain evidence="16">JEL0379</strain>
    </source>
</reference>
<keyword evidence="4" id="KW-0444">Lipid biosynthesis</keyword>
<keyword evidence="12" id="KW-0012">Acyltransferase</keyword>
<dbReference type="CDD" id="cd07991">
    <property type="entry name" value="LPLAT_LPCAT1-like"/>
    <property type="match status" value="1"/>
</dbReference>
<feature type="compositionally biased region" description="Low complexity" evidence="13">
    <location>
        <begin position="609"/>
        <end position="637"/>
    </location>
</feature>
<dbReference type="GO" id="GO:0016020">
    <property type="term" value="C:membrane"/>
    <property type="evidence" value="ECO:0007669"/>
    <property type="project" value="UniProtKB-SubCell"/>
</dbReference>
<evidence type="ECO:0000256" key="14">
    <source>
        <dbReference type="SAM" id="Phobius"/>
    </source>
</evidence>
<evidence type="ECO:0000256" key="13">
    <source>
        <dbReference type="SAM" id="MobiDB-lite"/>
    </source>
</evidence>
<feature type="transmembrane region" description="Helical" evidence="14">
    <location>
        <begin position="122"/>
        <end position="144"/>
    </location>
</feature>
<dbReference type="PANTHER" id="PTHR23063">
    <property type="entry name" value="PHOSPHOLIPID ACYLTRANSFERASE"/>
    <property type="match status" value="1"/>
</dbReference>